<sequence>MSTSSARKQRKWSQHVTETSDALDLRHGVFNKSPQAIARSLKASAEHSRRRKSAPFRSAMSMLNFYINRAGKSLTVAQRTRLGKAKNALRKAFGKPAKAAH</sequence>
<evidence type="ECO:0000313" key="2">
    <source>
        <dbReference type="EMBL" id="MEJ8822691.1"/>
    </source>
</evidence>
<dbReference type="InterPro" id="IPR021513">
    <property type="entry name" value="Phage_RSL1_Orf186"/>
</dbReference>
<dbReference type="Pfam" id="PF11373">
    <property type="entry name" value="DUF3175"/>
    <property type="match status" value="1"/>
</dbReference>
<organism evidence="2 3">
    <name type="scientific">Variovorax humicola</name>
    <dbReference type="NCBI Taxonomy" id="1769758"/>
    <lineage>
        <taxon>Bacteria</taxon>
        <taxon>Pseudomonadati</taxon>
        <taxon>Pseudomonadota</taxon>
        <taxon>Betaproteobacteria</taxon>
        <taxon>Burkholderiales</taxon>
        <taxon>Comamonadaceae</taxon>
        <taxon>Variovorax</taxon>
    </lineage>
</organism>
<feature type="region of interest" description="Disordered" evidence="1">
    <location>
        <begin position="1"/>
        <end position="29"/>
    </location>
</feature>
<protein>
    <submittedName>
        <fullName evidence="2">DUF3175 domain-containing protein</fullName>
    </submittedName>
</protein>
<name>A0ABU8VXZ0_9BURK</name>
<comment type="caution">
    <text evidence="2">The sequence shown here is derived from an EMBL/GenBank/DDBJ whole genome shotgun (WGS) entry which is preliminary data.</text>
</comment>
<evidence type="ECO:0000313" key="3">
    <source>
        <dbReference type="Proteomes" id="UP001363010"/>
    </source>
</evidence>
<dbReference type="RefSeq" id="WP_340363727.1">
    <property type="nucleotide sequence ID" value="NZ_JBBKZV010000005.1"/>
</dbReference>
<accession>A0ABU8VXZ0</accession>
<dbReference type="Proteomes" id="UP001363010">
    <property type="component" value="Unassembled WGS sequence"/>
</dbReference>
<keyword evidence="3" id="KW-1185">Reference proteome</keyword>
<evidence type="ECO:0000256" key="1">
    <source>
        <dbReference type="SAM" id="MobiDB-lite"/>
    </source>
</evidence>
<gene>
    <name evidence="2" type="ORF">WKW80_11700</name>
</gene>
<proteinExistence type="predicted"/>
<dbReference type="EMBL" id="JBBKZV010000005">
    <property type="protein sequence ID" value="MEJ8822691.1"/>
    <property type="molecule type" value="Genomic_DNA"/>
</dbReference>
<reference evidence="2 3" key="1">
    <citation type="submission" date="2024-03" db="EMBL/GenBank/DDBJ databases">
        <title>Novel species of the genus Variovorax.</title>
        <authorList>
            <person name="Liu Q."/>
            <person name="Xin Y.-H."/>
        </authorList>
    </citation>
    <scope>NUCLEOTIDE SEQUENCE [LARGE SCALE GENOMIC DNA]</scope>
    <source>
        <strain evidence="2 3">KACC 18501</strain>
    </source>
</reference>